<feature type="domain" description="G-protein coupled receptors family 1 profile" evidence="10">
    <location>
        <begin position="34"/>
        <end position="285"/>
    </location>
</feature>
<dbReference type="PROSITE" id="PS50262">
    <property type="entry name" value="G_PROTEIN_RECEP_F1_2"/>
    <property type="match status" value="1"/>
</dbReference>
<dbReference type="Gene3D" id="1.20.1070.10">
    <property type="entry name" value="Rhodopsin 7-helix transmembrane proteins"/>
    <property type="match status" value="1"/>
</dbReference>
<feature type="transmembrane region" description="Helical" evidence="9">
    <location>
        <begin position="94"/>
        <end position="119"/>
    </location>
</feature>
<accession>A0A7J7JGZ1</accession>
<keyword evidence="7" id="KW-0675">Receptor</keyword>
<evidence type="ECO:0000256" key="9">
    <source>
        <dbReference type="SAM" id="Phobius"/>
    </source>
</evidence>
<dbReference type="InterPro" id="IPR000276">
    <property type="entry name" value="GPCR_Rhodpsn"/>
</dbReference>
<evidence type="ECO:0000256" key="3">
    <source>
        <dbReference type="ARBA" id="ARBA00022692"/>
    </source>
</evidence>
<feature type="transmembrane region" description="Helical" evidence="9">
    <location>
        <begin position="265"/>
        <end position="287"/>
    </location>
</feature>
<evidence type="ECO:0000256" key="2">
    <source>
        <dbReference type="ARBA" id="ARBA00022475"/>
    </source>
</evidence>
<feature type="transmembrane region" description="Helical" evidence="9">
    <location>
        <begin position="23"/>
        <end position="42"/>
    </location>
</feature>
<dbReference type="Proteomes" id="UP000593567">
    <property type="component" value="Unassembled WGS sequence"/>
</dbReference>
<evidence type="ECO:0000256" key="5">
    <source>
        <dbReference type="ARBA" id="ARBA00023040"/>
    </source>
</evidence>
<proteinExistence type="predicted"/>
<feature type="transmembrane region" description="Helical" evidence="9">
    <location>
        <begin position="231"/>
        <end position="253"/>
    </location>
</feature>
<protein>
    <recommendedName>
        <fullName evidence="10">G-protein coupled receptors family 1 profile domain-containing protein</fullName>
    </recommendedName>
</protein>
<evidence type="ECO:0000256" key="1">
    <source>
        <dbReference type="ARBA" id="ARBA00004651"/>
    </source>
</evidence>
<dbReference type="PANTHER" id="PTHR24228:SF55">
    <property type="entry name" value="G-PROTEIN COUPLED RECEPTOR 75-RELATED"/>
    <property type="match status" value="1"/>
</dbReference>
<dbReference type="InterPro" id="IPR017452">
    <property type="entry name" value="GPCR_Rhodpsn_7TM"/>
</dbReference>
<name>A0A7J7JGZ1_BUGNE</name>
<evidence type="ECO:0000256" key="8">
    <source>
        <dbReference type="ARBA" id="ARBA00023224"/>
    </source>
</evidence>
<keyword evidence="8" id="KW-0807">Transducer</keyword>
<reference evidence="11" key="1">
    <citation type="submission" date="2020-06" db="EMBL/GenBank/DDBJ databases">
        <title>Draft genome of Bugula neritina, a colonial animal packing powerful symbionts and potential medicines.</title>
        <authorList>
            <person name="Rayko M."/>
        </authorList>
    </citation>
    <scope>NUCLEOTIDE SEQUENCE [LARGE SCALE GENOMIC DNA]</scope>
    <source>
        <strain evidence="11">Kwan_BN1</strain>
    </source>
</reference>
<comment type="caution">
    <text evidence="11">The sequence shown here is derived from an EMBL/GenBank/DDBJ whole genome shotgun (WGS) entry which is preliminary data.</text>
</comment>
<keyword evidence="4 9" id="KW-1133">Transmembrane helix</keyword>
<organism evidence="11 12">
    <name type="scientific">Bugula neritina</name>
    <name type="common">Brown bryozoan</name>
    <name type="synonym">Sertularia neritina</name>
    <dbReference type="NCBI Taxonomy" id="10212"/>
    <lineage>
        <taxon>Eukaryota</taxon>
        <taxon>Metazoa</taxon>
        <taxon>Spiralia</taxon>
        <taxon>Lophotrochozoa</taxon>
        <taxon>Bryozoa</taxon>
        <taxon>Gymnolaemata</taxon>
        <taxon>Cheilostomatida</taxon>
        <taxon>Flustrina</taxon>
        <taxon>Buguloidea</taxon>
        <taxon>Bugulidae</taxon>
        <taxon>Bugula</taxon>
    </lineage>
</organism>
<dbReference type="GO" id="GO:0005886">
    <property type="term" value="C:plasma membrane"/>
    <property type="evidence" value="ECO:0007669"/>
    <property type="project" value="UniProtKB-SubCell"/>
</dbReference>
<evidence type="ECO:0000256" key="4">
    <source>
        <dbReference type="ARBA" id="ARBA00022989"/>
    </source>
</evidence>
<sequence>MENKSVLYNEITNFCISSTESAVLSYLNIFSVLLNITNLFFLKTLDKSKRTANFWILVNIGICDIVTCSTFSLVVNCELNRQAVFRLPTAGAQIFQIAAAIFAGVTFIARNFVLAIGSYERYISICRPYQKNTNKVVTNINLCTSLIWLISFILMTIVIATDFEEYCFGEFGAMPEKPNIQTSVTFAGSTTTAFVTSAICLSKVSKELKRMQSRSSVPGLDDLIVKRSAQYIMIVSIALYLSYIPTVMSVISNSIDGALYSMGSLWRWISFFYMTIYSILNVGLYFLMTPGYRIHVFNLFNLKKSTVRSQ</sequence>
<keyword evidence="2" id="KW-1003">Cell membrane</keyword>
<evidence type="ECO:0000313" key="11">
    <source>
        <dbReference type="EMBL" id="KAF6024866.1"/>
    </source>
</evidence>
<keyword evidence="5" id="KW-0297">G-protein coupled receptor</keyword>
<dbReference type="PANTHER" id="PTHR24228">
    <property type="entry name" value="B2 BRADYKININ RECEPTOR/ANGIOTENSIN II RECEPTOR"/>
    <property type="match status" value="1"/>
</dbReference>
<dbReference type="SUPFAM" id="SSF81321">
    <property type="entry name" value="Family A G protein-coupled receptor-like"/>
    <property type="match status" value="1"/>
</dbReference>
<dbReference type="EMBL" id="VXIV02002523">
    <property type="protein sequence ID" value="KAF6024866.1"/>
    <property type="molecule type" value="Genomic_DNA"/>
</dbReference>
<feature type="transmembrane region" description="Helical" evidence="9">
    <location>
        <begin position="140"/>
        <end position="160"/>
    </location>
</feature>
<evidence type="ECO:0000259" key="10">
    <source>
        <dbReference type="PROSITE" id="PS50262"/>
    </source>
</evidence>
<dbReference type="CDD" id="cd00637">
    <property type="entry name" value="7tm_classA_rhodopsin-like"/>
    <property type="match status" value="1"/>
</dbReference>
<feature type="transmembrane region" description="Helical" evidence="9">
    <location>
        <begin position="54"/>
        <end position="74"/>
    </location>
</feature>
<comment type="subcellular location">
    <subcellularLocation>
        <location evidence="1">Cell membrane</location>
        <topology evidence="1">Multi-pass membrane protein</topology>
    </subcellularLocation>
</comment>
<keyword evidence="3 9" id="KW-0812">Transmembrane</keyword>
<keyword evidence="6 9" id="KW-0472">Membrane</keyword>
<gene>
    <name evidence="11" type="ORF">EB796_016834</name>
</gene>
<evidence type="ECO:0000256" key="7">
    <source>
        <dbReference type="ARBA" id="ARBA00023170"/>
    </source>
</evidence>
<evidence type="ECO:0000256" key="6">
    <source>
        <dbReference type="ARBA" id="ARBA00023136"/>
    </source>
</evidence>
<feature type="transmembrane region" description="Helical" evidence="9">
    <location>
        <begin position="180"/>
        <end position="201"/>
    </location>
</feature>
<dbReference type="GO" id="GO:0016493">
    <property type="term" value="F:C-C chemokine receptor activity"/>
    <property type="evidence" value="ECO:0007669"/>
    <property type="project" value="TreeGrafter"/>
</dbReference>
<dbReference type="Pfam" id="PF00001">
    <property type="entry name" value="7tm_1"/>
    <property type="match status" value="1"/>
</dbReference>
<dbReference type="OrthoDB" id="6147321at2759"/>
<dbReference type="AlphaFoldDB" id="A0A7J7JGZ1"/>
<evidence type="ECO:0000313" key="12">
    <source>
        <dbReference type="Proteomes" id="UP000593567"/>
    </source>
</evidence>
<keyword evidence="12" id="KW-1185">Reference proteome</keyword>